<dbReference type="PANTHER" id="PTHR43132:SF2">
    <property type="entry name" value="ARSENICAL RESISTANCE OPERON REPRESSOR ARSR-RELATED"/>
    <property type="match status" value="1"/>
</dbReference>
<gene>
    <name evidence="5" type="ORF">EV666_10269</name>
</gene>
<dbReference type="Proteomes" id="UP000294881">
    <property type="component" value="Unassembled WGS sequence"/>
</dbReference>
<evidence type="ECO:0000256" key="2">
    <source>
        <dbReference type="ARBA" id="ARBA00023125"/>
    </source>
</evidence>
<reference evidence="5 6" key="1">
    <citation type="submission" date="2019-03" db="EMBL/GenBank/DDBJ databases">
        <title>Genomic Encyclopedia of Type Strains, Phase IV (KMG-IV): sequencing the most valuable type-strain genomes for metagenomic binning, comparative biology and taxonomic classification.</title>
        <authorList>
            <person name="Goeker M."/>
        </authorList>
    </citation>
    <scope>NUCLEOTIDE SEQUENCE [LARGE SCALE GENOMIC DNA]</scope>
    <source>
        <strain evidence="5 6">DSM 22958</strain>
    </source>
</reference>
<dbReference type="AlphaFoldDB" id="A0A4R2GWD3"/>
<dbReference type="InterPro" id="IPR036388">
    <property type="entry name" value="WH-like_DNA-bd_sf"/>
</dbReference>
<proteinExistence type="predicted"/>
<dbReference type="SMART" id="SM00418">
    <property type="entry name" value="HTH_ARSR"/>
    <property type="match status" value="1"/>
</dbReference>
<dbReference type="CDD" id="cd00090">
    <property type="entry name" value="HTH_ARSR"/>
    <property type="match status" value="1"/>
</dbReference>
<dbReference type="OrthoDB" id="194599at2"/>
<dbReference type="Gene3D" id="1.10.10.10">
    <property type="entry name" value="Winged helix-like DNA-binding domain superfamily/Winged helix DNA-binding domain"/>
    <property type="match status" value="1"/>
</dbReference>
<evidence type="ECO:0000313" key="6">
    <source>
        <dbReference type="Proteomes" id="UP000294881"/>
    </source>
</evidence>
<dbReference type="EMBL" id="SLWL01000002">
    <property type="protein sequence ID" value="TCO15093.1"/>
    <property type="molecule type" value="Genomic_DNA"/>
</dbReference>
<dbReference type="SUPFAM" id="SSF46785">
    <property type="entry name" value="Winged helix' DNA-binding domain"/>
    <property type="match status" value="1"/>
</dbReference>
<evidence type="ECO:0000313" key="5">
    <source>
        <dbReference type="EMBL" id="TCO15093.1"/>
    </source>
</evidence>
<organism evidence="5 6">
    <name type="scientific">Camelimonas lactis</name>
    <dbReference type="NCBI Taxonomy" id="659006"/>
    <lineage>
        <taxon>Bacteria</taxon>
        <taxon>Pseudomonadati</taxon>
        <taxon>Pseudomonadota</taxon>
        <taxon>Alphaproteobacteria</taxon>
        <taxon>Hyphomicrobiales</taxon>
        <taxon>Chelatococcaceae</taxon>
        <taxon>Camelimonas</taxon>
    </lineage>
</organism>
<dbReference type="PRINTS" id="PR00778">
    <property type="entry name" value="HTHARSR"/>
</dbReference>
<accession>A0A4R2GWD3</accession>
<feature type="domain" description="HTH arsR-type" evidence="4">
    <location>
        <begin position="10"/>
        <end position="105"/>
    </location>
</feature>
<sequence>MSHPHMALDAFERQATDVANVLRALANERRLMILCKLVEWGEANVTTLADAVGLSQSALSQHLARMRDEGIVATRRESQTIWYRIADPRVGQLFNTLYQLYCTAPGAAAGD</sequence>
<keyword evidence="3" id="KW-0804">Transcription</keyword>
<dbReference type="RefSeq" id="WP_132003066.1">
    <property type="nucleotide sequence ID" value="NZ_JBHUNN010000002.1"/>
</dbReference>
<evidence type="ECO:0000259" key="4">
    <source>
        <dbReference type="PROSITE" id="PS50987"/>
    </source>
</evidence>
<dbReference type="GO" id="GO:0003677">
    <property type="term" value="F:DNA binding"/>
    <property type="evidence" value="ECO:0007669"/>
    <property type="project" value="UniProtKB-KW"/>
</dbReference>
<dbReference type="PROSITE" id="PS50987">
    <property type="entry name" value="HTH_ARSR_2"/>
    <property type="match status" value="1"/>
</dbReference>
<keyword evidence="6" id="KW-1185">Reference proteome</keyword>
<dbReference type="PANTHER" id="PTHR43132">
    <property type="entry name" value="ARSENICAL RESISTANCE OPERON REPRESSOR ARSR-RELATED"/>
    <property type="match status" value="1"/>
</dbReference>
<keyword evidence="2" id="KW-0238">DNA-binding</keyword>
<dbReference type="GO" id="GO:0003700">
    <property type="term" value="F:DNA-binding transcription factor activity"/>
    <property type="evidence" value="ECO:0007669"/>
    <property type="project" value="InterPro"/>
</dbReference>
<dbReference type="Pfam" id="PF01022">
    <property type="entry name" value="HTH_5"/>
    <property type="match status" value="1"/>
</dbReference>
<evidence type="ECO:0000256" key="1">
    <source>
        <dbReference type="ARBA" id="ARBA00023015"/>
    </source>
</evidence>
<dbReference type="InterPro" id="IPR011991">
    <property type="entry name" value="ArsR-like_HTH"/>
</dbReference>
<comment type="caution">
    <text evidence="5">The sequence shown here is derived from an EMBL/GenBank/DDBJ whole genome shotgun (WGS) entry which is preliminary data.</text>
</comment>
<keyword evidence="1" id="KW-0805">Transcription regulation</keyword>
<dbReference type="InterPro" id="IPR001845">
    <property type="entry name" value="HTH_ArsR_DNA-bd_dom"/>
</dbReference>
<dbReference type="NCBIfam" id="NF033788">
    <property type="entry name" value="HTH_metalloreg"/>
    <property type="match status" value="1"/>
</dbReference>
<dbReference type="InterPro" id="IPR036390">
    <property type="entry name" value="WH_DNA-bd_sf"/>
</dbReference>
<evidence type="ECO:0000256" key="3">
    <source>
        <dbReference type="ARBA" id="ARBA00023163"/>
    </source>
</evidence>
<name>A0A4R2GWD3_9HYPH</name>
<dbReference type="InterPro" id="IPR051011">
    <property type="entry name" value="Metal_resp_trans_reg"/>
</dbReference>
<protein>
    <submittedName>
        <fullName evidence="5">ArsR family transcriptional regulator</fullName>
    </submittedName>
</protein>